<dbReference type="GO" id="GO:0016887">
    <property type="term" value="F:ATP hydrolysis activity"/>
    <property type="evidence" value="ECO:0007669"/>
    <property type="project" value="InterPro"/>
</dbReference>
<dbReference type="Pfam" id="PF00690">
    <property type="entry name" value="Cation_ATPase_N"/>
    <property type="match status" value="1"/>
</dbReference>
<proteinExistence type="predicted"/>
<dbReference type="Gene3D" id="2.70.150.10">
    <property type="entry name" value="Calcium-transporting ATPase, cytoplasmic transduction domain A"/>
    <property type="match status" value="1"/>
</dbReference>
<protein>
    <submittedName>
        <fullName evidence="12">Cation transporter</fullName>
    </submittedName>
</protein>
<comment type="caution">
    <text evidence="12">The sequence shown here is derived from an EMBL/GenBank/DDBJ whole genome shotgun (WGS) entry which is preliminary data.</text>
</comment>
<gene>
    <name evidence="12" type="ORF">CH371_07345</name>
</gene>
<feature type="transmembrane region" description="Helical" evidence="8">
    <location>
        <begin position="255"/>
        <end position="283"/>
    </location>
</feature>
<evidence type="ECO:0000256" key="1">
    <source>
        <dbReference type="ARBA" id="ARBA00004141"/>
    </source>
</evidence>
<evidence type="ECO:0000256" key="3">
    <source>
        <dbReference type="ARBA" id="ARBA00022741"/>
    </source>
</evidence>
<name>A0A2M9ZH83_9LEPT</name>
<dbReference type="SFLD" id="SFLDG00002">
    <property type="entry name" value="C1.7:_P-type_atpase_like"/>
    <property type="match status" value="1"/>
</dbReference>
<feature type="transmembrane region" description="Helical" evidence="8">
    <location>
        <begin position="713"/>
        <end position="740"/>
    </location>
</feature>
<dbReference type="SUPFAM" id="SSF81665">
    <property type="entry name" value="Calcium ATPase, transmembrane domain M"/>
    <property type="match status" value="1"/>
</dbReference>
<dbReference type="SUPFAM" id="SSF81653">
    <property type="entry name" value="Calcium ATPase, transduction domain A"/>
    <property type="match status" value="1"/>
</dbReference>
<feature type="domain" description="Cation-transporting P-type ATPase C-terminal" evidence="10">
    <location>
        <begin position="669"/>
        <end position="840"/>
    </location>
</feature>
<dbReference type="PRINTS" id="PR00119">
    <property type="entry name" value="CATATPASE"/>
</dbReference>
<comment type="subcellular location">
    <subcellularLocation>
        <location evidence="1">Membrane</location>
        <topology evidence="1">Multi-pass membrane protein</topology>
    </subcellularLocation>
</comment>
<dbReference type="PRINTS" id="PR00120">
    <property type="entry name" value="HATPASE"/>
</dbReference>
<dbReference type="InterPro" id="IPR008250">
    <property type="entry name" value="ATPase_P-typ_transduc_dom_A_sf"/>
</dbReference>
<dbReference type="Pfam" id="PF00689">
    <property type="entry name" value="Cation_ATPase_C"/>
    <property type="match status" value="1"/>
</dbReference>
<evidence type="ECO:0000313" key="13">
    <source>
        <dbReference type="Proteomes" id="UP000231912"/>
    </source>
</evidence>
<keyword evidence="4" id="KW-0067">ATP-binding</keyword>
<feature type="transmembrane region" description="Helical" evidence="8">
    <location>
        <begin position="816"/>
        <end position="838"/>
    </location>
</feature>
<dbReference type="PANTHER" id="PTHR42861">
    <property type="entry name" value="CALCIUM-TRANSPORTING ATPASE"/>
    <property type="match status" value="1"/>
</dbReference>
<sequence length="844" mass="92895">MNQRTGLSQKEAENLLLQFGKNEIGKKKEYRLIGTILEVLKEPILFLLVICAGLYIALGDTGEAILLSTALIFIISITIYQKNKMENAISALKEIASPKATVLRDGTYRQIPGSEVVPGDLVLVREGERICADGILINQLNLKVDESTLTGESIPVTKSVGDPEIGSADLPPGGNDSPFVFSSGLVVYGEGVYKVLRTGSETQIGRIGLALETISTNETPLQSETNSLTLWITLFALAVCVFLVTELGLRDGRWIHAFLAGLTFSMAALPEEIPVVLTVYLALGAWRISQVGVLTRSLGAIETLGSASVLCVDKTGTLTENRMAIRRLYVPAGDKDEFLDTLRGTKELPEKFHSILEYAILASKRDPFDPMEKAIQELGFSTLTGTEHLHSDWTLEKEYSLSPELMALSFAWKREDHSSDLVIGTKGAPEAIFDLCHMNSADTERFKGIAQKISSEGLRVLGVAKSKSITQKLPANQHDLDFEFLGLIGLEDPIRADVPESLRECIEAGIRVVMITGDYIGTAKSVAQKIGLSNFDRFFTGEDLVADKEGILDYKNVGIFSRIRPEQKLSIVQRFQKEGEIVAMTGDGVNDAPALKAAHIGVSMGKRGTDVAREASDIVLLEDDFSAIVHAVALGRRIYENIKKSIRYIISVHVPIIGLSVLPVFIGGPLFFFPAHILFMELIIDPASSLIFEREEGERNLMKRPPRSRSSRLVDGKTAVLSILQGTVIFVVVLGVFLYSESQGWSRETSRSLAFIALVSSNLTLILTNLSWEDHLGKSFRKIGWSYYILLLFTVTVILGSFSNEFTIHLFGFERISWASGIQVFLIGAASSCWWEIVKWARRN</sequence>
<dbReference type="InterPro" id="IPR004014">
    <property type="entry name" value="ATPase_P-typ_cation-transptr_N"/>
</dbReference>
<dbReference type="EMBL" id="NPDT01000001">
    <property type="protein sequence ID" value="PJZ67798.1"/>
    <property type="molecule type" value="Genomic_DNA"/>
</dbReference>
<feature type="domain" description="Cation-transporting P-type ATPase N-terminal" evidence="11">
    <location>
        <begin position="3"/>
        <end position="54"/>
    </location>
</feature>
<dbReference type="PROSITE" id="PS00154">
    <property type="entry name" value="ATPASE_E1_E2"/>
    <property type="match status" value="1"/>
</dbReference>
<dbReference type="InterPro" id="IPR023214">
    <property type="entry name" value="HAD_sf"/>
</dbReference>
<feature type="transmembrane region" description="Helical" evidence="8">
    <location>
        <begin position="36"/>
        <end position="58"/>
    </location>
</feature>
<dbReference type="SFLD" id="SFLDF00027">
    <property type="entry name" value="p-type_atpase"/>
    <property type="match status" value="1"/>
</dbReference>
<dbReference type="InterPro" id="IPR018303">
    <property type="entry name" value="ATPase_P-typ_P_site"/>
</dbReference>
<dbReference type="InterPro" id="IPR044492">
    <property type="entry name" value="P_typ_ATPase_HD_dom"/>
</dbReference>
<evidence type="ECO:0000256" key="7">
    <source>
        <dbReference type="ARBA" id="ARBA00023136"/>
    </source>
</evidence>
<dbReference type="InterPro" id="IPR001757">
    <property type="entry name" value="P_typ_ATPase"/>
</dbReference>
<keyword evidence="2 8" id="KW-0812">Transmembrane</keyword>
<feature type="transmembrane region" description="Helical" evidence="8">
    <location>
        <begin position="752"/>
        <end position="772"/>
    </location>
</feature>
<evidence type="ECO:0000313" key="12">
    <source>
        <dbReference type="EMBL" id="PJZ67798.1"/>
    </source>
</evidence>
<dbReference type="Gene3D" id="3.40.1110.10">
    <property type="entry name" value="Calcium-transporting ATPase, cytoplasmic domain N"/>
    <property type="match status" value="2"/>
</dbReference>
<feature type="transmembrane region" description="Helical" evidence="8">
    <location>
        <begin position="784"/>
        <end position="804"/>
    </location>
</feature>
<keyword evidence="3" id="KW-0547">Nucleotide-binding</keyword>
<dbReference type="InterPro" id="IPR006068">
    <property type="entry name" value="ATPase_P-typ_cation-transptr_C"/>
</dbReference>
<feature type="domain" description="P-type ATPase A" evidence="9">
    <location>
        <begin position="95"/>
        <end position="210"/>
    </location>
</feature>
<reference evidence="12 13" key="1">
    <citation type="submission" date="2017-07" db="EMBL/GenBank/DDBJ databases">
        <title>Leptospira spp. isolated from tropical soils.</title>
        <authorList>
            <person name="Thibeaux R."/>
            <person name="Iraola G."/>
            <person name="Ferres I."/>
            <person name="Bierque E."/>
            <person name="Girault D."/>
            <person name="Soupe-Gilbert M.-E."/>
            <person name="Picardeau M."/>
            <person name="Goarant C."/>
        </authorList>
    </citation>
    <scope>NUCLEOTIDE SEQUENCE [LARGE SCALE GENOMIC DNA]</scope>
    <source>
        <strain evidence="12 13">FH2-C-A2</strain>
    </source>
</reference>
<accession>A0A2M9ZH83</accession>
<dbReference type="InterPro" id="IPR036412">
    <property type="entry name" value="HAD-like_sf"/>
</dbReference>
<dbReference type="Gene3D" id="3.40.50.1000">
    <property type="entry name" value="HAD superfamily/HAD-like"/>
    <property type="match status" value="2"/>
</dbReference>
<organism evidence="12 13">
    <name type="scientific">Leptospira wolffii</name>
    <dbReference type="NCBI Taxonomy" id="409998"/>
    <lineage>
        <taxon>Bacteria</taxon>
        <taxon>Pseudomonadati</taxon>
        <taxon>Spirochaetota</taxon>
        <taxon>Spirochaetia</taxon>
        <taxon>Leptospirales</taxon>
        <taxon>Leptospiraceae</taxon>
        <taxon>Leptospira</taxon>
    </lineage>
</organism>
<dbReference type="Proteomes" id="UP000231912">
    <property type="component" value="Unassembled WGS sequence"/>
</dbReference>
<dbReference type="Gene3D" id="1.20.1110.10">
    <property type="entry name" value="Calcium-transporting ATPase, transmembrane domain"/>
    <property type="match status" value="2"/>
</dbReference>
<keyword evidence="6 8" id="KW-1133">Transmembrane helix</keyword>
<evidence type="ECO:0000259" key="9">
    <source>
        <dbReference type="Pfam" id="PF00122"/>
    </source>
</evidence>
<feature type="transmembrane region" description="Helical" evidence="8">
    <location>
        <begin position="64"/>
        <end position="80"/>
    </location>
</feature>
<feature type="transmembrane region" description="Helical" evidence="8">
    <location>
        <begin position="646"/>
        <end position="666"/>
    </location>
</feature>
<evidence type="ECO:0000256" key="8">
    <source>
        <dbReference type="SAM" id="Phobius"/>
    </source>
</evidence>
<dbReference type="SUPFAM" id="SSF81660">
    <property type="entry name" value="Metal cation-transporting ATPase, ATP-binding domain N"/>
    <property type="match status" value="1"/>
</dbReference>
<evidence type="ECO:0000256" key="4">
    <source>
        <dbReference type="ARBA" id="ARBA00022840"/>
    </source>
</evidence>
<evidence type="ECO:0000256" key="2">
    <source>
        <dbReference type="ARBA" id="ARBA00022692"/>
    </source>
</evidence>
<dbReference type="InterPro" id="IPR023298">
    <property type="entry name" value="ATPase_P-typ_TM_dom_sf"/>
</dbReference>
<dbReference type="AlphaFoldDB" id="A0A2M9ZH83"/>
<keyword evidence="7 8" id="KW-0472">Membrane</keyword>
<feature type="transmembrane region" description="Helical" evidence="8">
    <location>
        <begin position="228"/>
        <end position="249"/>
    </location>
</feature>
<dbReference type="Pfam" id="PF00122">
    <property type="entry name" value="E1-E2_ATPase"/>
    <property type="match status" value="1"/>
</dbReference>
<dbReference type="InterPro" id="IPR023299">
    <property type="entry name" value="ATPase_P-typ_cyto_dom_N"/>
</dbReference>
<dbReference type="SUPFAM" id="SSF56784">
    <property type="entry name" value="HAD-like"/>
    <property type="match status" value="1"/>
</dbReference>
<dbReference type="GO" id="GO:0016020">
    <property type="term" value="C:membrane"/>
    <property type="evidence" value="ECO:0007669"/>
    <property type="project" value="UniProtKB-SubCell"/>
</dbReference>
<keyword evidence="5" id="KW-1278">Translocase</keyword>
<dbReference type="RefSeq" id="WP_100758212.1">
    <property type="nucleotide sequence ID" value="NZ_NPDT01000001.1"/>
</dbReference>
<evidence type="ECO:0000256" key="6">
    <source>
        <dbReference type="ARBA" id="ARBA00022989"/>
    </source>
</evidence>
<dbReference type="GO" id="GO:0005524">
    <property type="term" value="F:ATP binding"/>
    <property type="evidence" value="ECO:0007669"/>
    <property type="project" value="UniProtKB-KW"/>
</dbReference>
<evidence type="ECO:0000259" key="11">
    <source>
        <dbReference type="Pfam" id="PF00690"/>
    </source>
</evidence>
<dbReference type="InterPro" id="IPR059000">
    <property type="entry name" value="ATPase_P-type_domA"/>
</dbReference>
<dbReference type="SFLD" id="SFLDS00003">
    <property type="entry name" value="Haloacid_Dehalogenase"/>
    <property type="match status" value="1"/>
</dbReference>
<evidence type="ECO:0000259" key="10">
    <source>
        <dbReference type="Pfam" id="PF00689"/>
    </source>
</evidence>
<evidence type="ECO:0000256" key="5">
    <source>
        <dbReference type="ARBA" id="ARBA00022967"/>
    </source>
</evidence>
<dbReference type="NCBIfam" id="TIGR01494">
    <property type="entry name" value="ATPase_P-type"/>
    <property type="match status" value="2"/>
</dbReference>
<dbReference type="Pfam" id="PF00702">
    <property type="entry name" value="Hydrolase"/>
    <property type="match status" value="1"/>
</dbReference>